<dbReference type="EMBL" id="CP031933">
    <property type="protein sequence ID" value="AYE37798.1"/>
    <property type="molecule type" value="Genomic_DNA"/>
</dbReference>
<keyword evidence="2" id="KW-1185">Reference proteome</keyword>
<dbReference type="KEGG" id="lzh:D1B17_03780"/>
<evidence type="ECO:0000313" key="1">
    <source>
        <dbReference type="EMBL" id="AYE37798.1"/>
    </source>
</evidence>
<reference evidence="2" key="1">
    <citation type="submission" date="2018-08" db="EMBL/GenBank/DDBJ databases">
        <title>Genome of Lactobacillus sp. HBUAS52074.</title>
        <authorList>
            <person name="Guo Z."/>
            <person name="Zhang Z.D."/>
        </authorList>
    </citation>
    <scope>NUCLEOTIDE SEQUENCE [LARGE SCALE GENOMIC DNA]</scope>
    <source>
        <strain evidence="2">HBUAS52074</strain>
    </source>
</reference>
<dbReference type="AlphaFoldDB" id="A0A386PRJ7"/>
<sequence>MNSNEQRILNNIMNGHIENEQIVNLVTNTLNMTIALANEDRNKAINELIYGKVLESLCDNLINVSSSMNGIDNDLTDLQQEIESH</sequence>
<organism evidence="1 2">
    <name type="scientific">Companilactobacillus zhachilii</name>
    <dbReference type="NCBI Taxonomy" id="2304606"/>
    <lineage>
        <taxon>Bacteria</taxon>
        <taxon>Bacillati</taxon>
        <taxon>Bacillota</taxon>
        <taxon>Bacilli</taxon>
        <taxon>Lactobacillales</taxon>
        <taxon>Lactobacillaceae</taxon>
        <taxon>Companilactobacillus</taxon>
    </lineage>
</organism>
<evidence type="ECO:0000313" key="2">
    <source>
        <dbReference type="Proteomes" id="UP000267208"/>
    </source>
</evidence>
<dbReference type="RefSeq" id="WP_120142046.1">
    <property type="nucleotide sequence ID" value="NZ_CP031933.2"/>
</dbReference>
<protein>
    <submittedName>
        <fullName evidence="1">Uncharacterized protein</fullName>
    </submittedName>
</protein>
<accession>A0A386PRJ7</accession>
<proteinExistence type="predicted"/>
<gene>
    <name evidence="1" type="ORF">D1B17_03780</name>
</gene>
<dbReference type="Proteomes" id="UP000267208">
    <property type="component" value="Chromosome"/>
</dbReference>
<name>A0A386PRJ7_9LACO</name>